<dbReference type="PROSITE" id="PS00463">
    <property type="entry name" value="ZN2_CY6_FUNGAL_1"/>
    <property type="match status" value="1"/>
</dbReference>
<dbReference type="PANTHER" id="PTHR46910">
    <property type="entry name" value="TRANSCRIPTION FACTOR PDR1"/>
    <property type="match status" value="1"/>
</dbReference>
<dbReference type="OrthoDB" id="103819at2759"/>
<keyword evidence="2" id="KW-0539">Nucleus</keyword>
<dbReference type="PANTHER" id="PTHR46910:SF5">
    <property type="entry name" value="ZN(II)2CYS6 TRANSCRIPTION FACTOR (EUROFUNG)"/>
    <property type="match status" value="1"/>
</dbReference>
<dbReference type="GO" id="GO:0006351">
    <property type="term" value="P:DNA-templated transcription"/>
    <property type="evidence" value="ECO:0007669"/>
    <property type="project" value="InterPro"/>
</dbReference>
<dbReference type="AlphaFoldDB" id="A0A8H3IBQ5"/>
<dbReference type="InterPro" id="IPR007219">
    <property type="entry name" value="XnlR_reg_dom"/>
</dbReference>
<protein>
    <recommendedName>
        <fullName evidence="4">Zn(2)-C6 fungal-type domain-containing protein</fullName>
    </recommendedName>
</protein>
<feature type="domain" description="Zn(2)-C6 fungal-type" evidence="4">
    <location>
        <begin position="21"/>
        <end position="50"/>
    </location>
</feature>
<dbReference type="Pfam" id="PF00172">
    <property type="entry name" value="Zn_clus"/>
    <property type="match status" value="1"/>
</dbReference>
<reference evidence="5" key="1">
    <citation type="submission" date="2021-03" db="EMBL/GenBank/DDBJ databases">
        <authorList>
            <person name="Tagirdzhanova G."/>
        </authorList>
    </citation>
    <scope>NUCLEOTIDE SEQUENCE</scope>
</reference>
<evidence type="ECO:0000256" key="3">
    <source>
        <dbReference type="SAM" id="MobiDB-lite"/>
    </source>
</evidence>
<evidence type="ECO:0000313" key="6">
    <source>
        <dbReference type="Proteomes" id="UP000664534"/>
    </source>
</evidence>
<dbReference type="GO" id="GO:0000981">
    <property type="term" value="F:DNA-binding transcription factor activity, RNA polymerase II-specific"/>
    <property type="evidence" value="ECO:0007669"/>
    <property type="project" value="InterPro"/>
</dbReference>
<dbReference type="EMBL" id="CAJPDT010000007">
    <property type="protein sequence ID" value="CAF9910280.1"/>
    <property type="molecule type" value="Genomic_DNA"/>
</dbReference>
<sequence>MDVERSEPEGAASVARAAAKACDACRARKIKCDRNAPCSSCLSSHRHCKTSTRQPEKKKRILISAGYEKEVKGVNDRLASLEKTIHTLVANPRSPANTDDQFQRTNNVRSPRILEDDHNVQFEGASSFTAHSEQVSQAFRSAATSAGIPSESLSTSRLGRDRFNDETKGPVGDLYELPSTSLVLKTLRVAKTNPKRYFPDLLDLDITSMTDMCQKVYFPTEDCSTAFVIVVISGLWVMFNNFGERDLHQHGLDELEFERAKALCKRNLDDAARCTPLLLEHSYRQIQALFSLSAFLLETSRPSLALSFVSASARLCQDAGYHCLKLDSSDSQAQQKIMIFWLVFSMDRGLSLNFGRSPSLQDYDVTASRPTFVEAQGDRDLFFCSVGIELAYLQGDVYEQLYSGRAQSESADVKAQRARVLADRMIRLRHQLLSFEPSDDISAMDLIEGNGLVLQSHLALIYRAIRSTRGDSPLHFCDECVTASRAAIEGYNAAWDKYRTREDTGWKKVINWTYLFSPFTPFIVLFGTVVAFKSEADLKLMEVSVKTLKSAAQYSSGVAKLHDACETFFKLAKAYMAQTIKSGESYEGPLHQQPATEAFDPTSLYGQDWDAMLDDWDLGLGGESAREMSSFLTGSFFTWPNVP</sequence>
<evidence type="ECO:0000256" key="2">
    <source>
        <dbReference type="ARBA" id="ARBA00023242"/>
    </source>
</evidence>
<dbReference type="SMART" id="SM00906">
    <property type="entry name" value="Fungal_trans"/>
    <property type="match status" value="1"/>
</dbReference>
<dbReference type="CDD" id="cd12148">
    <property type="entry name" value="fungal_TF_MHR"/>
    <property type="match status" value="1"/>
</dbReference>
<dbReference type="SUPFAM" id="SSF57701">
    <property type="entry name" value="Zn2/Cys6 DNA-binding domain"/>
    <property type="match status" value="1"/>
</dbReference>
<dbReference type="CDD" id="cd00067">
    <property type="entry name" value="GAL4"/>
    <property type="match status" value="1"/>
</dbReference>
<evidence type="ECO:0000313" key="5">
    <source>
        <dbReference type="EMBL" id="CAF9910280.1"/>
    </source>
</evidence>
<feature type="region of interest" description="Disordered" evidence="3">
    <location>
        <begin position="140"/>
        <end position="162"/>
    </location>
</feature>
<keyword evidence="6" id="KW-1185">Reference proteome</keyword>
<dbReference type="GO" id="GO:0003677">
    <property type="term" value="F:DNA binding"/>
    <property type="evidence" value="ECO:0007669"/>
    <property type="project" value="InterPro"/>
</dbReference>
<dbReference type="InterPro" id="IPR036864">
    <property type="entry name" value="Zn2-C6_fun-type_DNA-bd_sf"/>
</dbReference>
<dbReference type="Pfam" id="PF04082">
    <property type="entry name" value="Fungal_trans"/>
    <property type="match status" value="1"/>
</dbReference>
<evidence type="ECO:0000259" key="4">
    <source>
        <dbReference type="PROSITE" id="PS50048"/>
    </source>
</evidence>
<comment type="caution">
    <text evidence="5">The sequence shown here is derived from an EMBL/GenBank/DDBJ whole genome shotgun (WGS) entry which is preliminary data.</text>
</comment>
<organism evidence="5 6">
    <name type="scientific">Imshaugia aleurites</name>
    <dbReference type="NCBI Taxonomy" id="172621"/>
    <lineage>
        <taxon>Eukaryota</taxon>
        <taxon>Fungi</taxon>
        <taxon>Dikarya</taxon>
        <taxon>Ascomycota</taxon>
        <taxon>Pezizomycotina</taxon>
        <taxon>Lecanoromycetes</taxon>
        <taxon>OSLEUM clade</taxon>
        <taxon>Lecanoromycetidae</taxon>
        <taxon>Lecanorales</taxon>
        <taxon>Lecanorineae</taxon>
        <taxon>Parmeliaceae</taxon>
        <taxon>Imshaugia</taxon>
    </lineage>
</organism>
<proteinExistence type="predicted"/>
<dbReference type="InterPro" id="IPR050987">
    <property type="entry name" value="AtrR-like"/>
</dbReference>
<name>A0A8H3IBQ5_9LECA</name>
<dbReference type="PROSITE" id="PS50048">
    <property type="entry name" value="ZN2_CY6_FUNGAL_2"/>
    <property type="match status" value="1"/>
</dbReference>
<evidence type="ECO:0000256" key="1">
    <source>
        <dbReference type="ARBA" id="ARBA00022723"/>
    </source>
</evidence>
<dbReference type="SMART" id="SM00066">
    <property type="entry name" value="GAL4"/>
    <property type="match status" value="1"/>
</dbReference>
<accession>A0A8H3IBQ5</accession>
<dbReference type="Gene3D" id="4.10.240.10">
    <property type="entry name" value="Zn(2)-C6 fungal-type DNA-binding domain"/>
    <property type="match status" value="1"/>
</dbReference>
<gene>
    <name evidence="5" type="ORF">IMSHALPRED_009141</name>
</gene>
<dbReference type="Proteomes" id="UP000664534">
    <property type="component" value="Unassembled WGS sequence"/>
</dbReference>
<dbReference type="InterPro" id="IPR001138">
    <property type="entry name" value="Zn2Cys6_DnaBD"/>
</dbReference>
<dbReference type="GO" id="GO:0008270">
    <property type="term" value="F:zinc ion binding"/>
    <property type="evidence" value="ECO:0007669"/>
    <property type="project" value="InterPro"/>
</dbReference>
<keyword evidence="1" id="KW-0479">Metal-binding</keyword>